<feature type="compositionally biased region" description="Polar residues" evidence="1">
    <location>
        <begin position="111"/>
        <end position="125"/>
    </location>
</feature>
<feature type="domain" description="C2H2-type" evidence="2">
    <location>
        <begin position="348"/>
        <end position="377"/>
    </location>
</feature>
<reference evidence="3" key="1">
    <citation type="submission" date="2020-06" db="EMBL/GenBank/DDBJ databases">
        <authorList>
            <person name="Onetto C."/>
        </authorList>
    </citation>
    <scope>NUCLEOTIDE SEQUENCE</scope>
</reference>
<dbReference type="SMART" id="SM00355">
    <property type="entry name" value="ZnF_C2H2"/>
    <property type="match status" value="2"/>
</dbReference>
<dbReference type="EMBL" id="CAINUL010000015">
    <property type="protein sequence ID" value="CAD0112444.1"/>
    <property type="molecule type" value="Genomic_DNA"/>
</dbReference>
<evidence type="ECO:0000256" key="1">
    <source>
        <dbReference type="SAM" id="MobiDB-lite"/>
    </source>
</evidence>
<keyword evidence="4" id="KW-1185">Reference proteome</keyword>
<feature type="compositionally biased region" description="Polar residues" evidence="1">
    <location>
        <begin position="290"/>
        <end position="317"/>
    </location>
</feature>
<dbReference type="AlphaFoldDB" id="A0A9N8KTB1"/>
<feature type="region of interest" description="Disordered" evidence="1">
    <location>
        <begin position="190"/>
        <end position="317"/>
    </location>
</feature>
<dbReference type="OrthoDB" id="6077919at2759"/>
<evidence type="ECO:0000313" key="3">
    <source>
        <dbReference type="EMBL" id="CAD0112444.1"/>
    </source>
</evidence>
<organism evidence="3 4">
    <name type="scientific">Aureobasidium uvarum</name>
    <dbReference type="NCBI Taxonomy" id="2773716"/>
    <lineage>
        <taxon>Eukaryota</taxon>
        <taxon>Fungi</taxon>
        <taxon>Dikarya</taxon>
        <taxon>Ascomycota</taxon>
        <taxon>Pezizomycotina</taxon>
        <taxon>Dothideomycetes</taxon>
        <taxon>Dothideomycetidae</taxon>
        <taxon>Dothideales</taxon>
        <taxon>Saccotheciaceae</taxon>
        <taxon>Aureobasidium</taxon>
    </lineage>
</organism>
<comment type="caution">
    <text evidence="3">The sequence shown here is derived from an EMBL/GenBank/DDBJ whole genome shotgun (WGS) entry which is preliminary data.</text>
</comment>
<evidence type="ECO:0000259" key="2">
    <source>
        <dbReference type="SMART" id="SM00355"/>
    </source>
</evidence>
<dbReference type="Proteomes" id="UP000745764">
    <property type="component" value="Unassembled WGS sequence"/>
</dbReference>
<feature type="compositionally biased region" description="Low complexity" evidence="1">
    <location>
        <begin position="191"/>
        <end position="205"/>
    </location>
</feature>
<feature type="region of interest" description="Disordered" evidence="1">
    <location>
        <begin position="109"/>
        <end position="134"/>
    </location>
</feature>
<gene>
    <name evidence="3" type="ORF">AWRI4620_LOCUS6699</name>
</gene>
<protein>
    <recommendedName>
        <fullName evidence="2">C2H2-type domain-containing protein</fullName>
    </recommendedName>
</protein>
<sequence length="441" mass="48427">MGHLDDQMHQLTGLDEHFAHGLRSKRPNILPGPEHEFMNRNVLPPDPRPPALGYMPLPEPRAELSHPFSQEPYHFADRRTDRPLNGRNLSLRAMTNSASMPEYTFLERANTDSPSQRAQSVQSAGPGSLSLYPLPQEDAVTSSKNDRLLPSFHQLSKIADSGTEASDTRTVGLPNLTAYANQVVAQNVTTSHPHFPPSQQSSPPSNFVLLGHPSPTNTRADGHEMYPPSHSPASFSVSNHDNSRRRSAQPTRPPPFIPSMTSSSMGTVSSSENMSTLQSCQDSEAGGRSTAHTTPMESTPSSFEGTPRTSVPRLQTSTSAPGGFICDHPGCAAPPFQTQYLLNSSRPHYCPVKGCPRGEGGKGFKRKNEMIRHGLVHDSPGYVCPFCPLREHRYPRPDNLQRHVRVHHVDKDKDDPLLREVLAQRPEGGGRGGRRRRTGPA</sequence>
<accession>A0A9N8KTB1</accession>
<feature type="region of interest" description="Disordered" evidence="1">
    <location>
        <begin position="413"/>
        <end position="441"/>
    </location>
</feature>
<dbReference type="Gene3D" id="3.30.160.60">
    <property type="entry name" value="Classic Zinc Finger"/>
    <property type="match status" value="1"/>
</dbReference>
<proteinExistence type="predicted"/>
<feature type="domain" description="C2H2-type" evidence="2">
    <location>
        <begin position="382"/>
        <end position="407"/>
    </location>
</feature>
<feature type="compositionally biased region" description="Polar residues" evidence="1">
    <location>
        <begin position="231"/>
        <end position="240"/>
    </location>
</feature>
<evidence type="ECO:0000313" key="4">
    <source>
        <dbReference type="Proteomes" id="UP000745764"/>
    </source>
</evidence>
<feature type="compositionally biased region" description="Low complexity" evidence="1">
    <location>
        <begin position="259"/>
        <end position="275"/>
    </location>
</feature>
<dbReference type="InterPro" id="IPR013087">
    <property type="entry name" value="Znf_C2H2_type"/>
</dbReference>
<name>A0A9N8KTB1_9PEZI</name>
<feature type="compositionally biased region" description="Basic residues" evidence="1">
    <location>
        <begin position="432"/>
        <end position="441"/>
    </location>
</feature>